<dbReference type="Proteomes" id="UP000029692">
    <property type="component" value="Unassembled WGS sequence"/>
</dbReference>
<dbReference type="GO" id="GO:0009317">
    <property type="term" value="C:acetyl-CoA carboxylase complex"/>
    <property type="evidence" value="ECO:0007669"/>
    <property type="project" value="InterPro"/>
</dbReference>
<proteinExistence type="predicted"/>
<keyword evidence="5 9" id="KW-0276">Fatty acid metabolism</keyword>
<reference evidence="12 13" key="1">
    <citation type="submission" date="2014-05" db="EMBL/GenBank/DDBJ databases">
        <title>De novo Genome Sequence of Spirocheata sp.</title>
        <authorList>
            <person name="Shivani Y."/>
            <person name="Subhash Y."/>
            <person name="Tushar L."/>
            <person name="Sasikala C."/>
            <person name="Ramana C.V."/>
        </authorList>
    </citation>
    <scope>NUCLEOTIDE SEQUENCE [LARGE SCALE GENOMIC DNA]</scope>
    <source>
        <strain evidence="12 13">JC230</strain>
    </source>
</reference>
<dbReference type="Gene3D" id="2.40.50.100">
    <property type="match status" value="1"/>
</dbReference>
<evidence type="ECO:0000256" key="2">
    <source>
        <dbReference type="ARBA" id="ARBA00005194"/>
    </source>
</evidence>
<keyword evidence="4 9" id="KW-0444">Lipid biosynthesis</keyword>
<keyword evidence="6 9" id="KW-0443">Lipid metabolism</keyword>
<dbReference type="SUPFAM" id="SSF51230">
    <property type="entry name" value="Single hybrid motif"/>
    <property type="match status" value="1"/>
</dbReference>
<dbReference type="PRINTS" id="PR01071">
    <property type="entry name" value="ACOABIOTINCC"/>
</dbReference>
<evidence type="ECO:0000256" key="8">
    <source>
        <dbReference type="ARBA" id="ARBA00023267"/>
    </source>
</evidence>
<dbReference type="InterPro" id="IPR000089">
    <property type="entry name" value="Biotin_lipoyl"/>
</dbReference>
<organism evidence="12 13">
    <name type="scientific">Spirochaeta lutea</name>
    <dbReference type="NCBI Taxonomy" id="1480694"/>
    <lineage>
        <taxon>Bacteria</taxon>
        <taxon>Pseudomonadati</taxon>
        <taxon>Spirochaetota</taxon>
        <taxon>Spirochaetia</taxon>
        <taxon>Spirochaetales</taxon>
        <taxon>Spirochaetaceae</taxon>
        <taxon>Spirochaeta</taxon>
    </lineage>
</organism>
<dbReference type="Pfam" id="PF00364">
    <property type="entry name" value="Biotin_lipoyl"/>
    <property type="match status" value="1"/>
</dbReference>
<gene>
    <name evidence="12" type="ORF">DC28_11545</name>
</gene>
<evidence type="ECO:0000256" key="5">
    <source>
        <dbReference type="ARBA" id="ARBA00022832"/>
    </source>
</evidence>
<dbReference type="AlphaFoldDB" id="A0A098QV35"/>
<dbReference type="EMBL" id="JNUP01000066">
    <property type="protein sequence ID" value="KGE71421.1"/>
    <property type="molecule type" value="Genomic_DNA"/>
</dbReference>
<evidence type="ECO:0000256" key="4">
    <source>
        <dbReference type="ARBA" id="ARBA00022516"/>
    </source>
</evidence>
<comment type="pathway">
    <text evidence="2 9">Lipid metabolism; fatty acid biosynthesis.</text>
</comment>
<dbReference type="PANTHER" id="PTHR45266">
    <property type="entry name" value="OXALOACETATE DECARBOXYLASE ALPHA CHAIN"/>
    <property type="match status" value="1"/>
</dbReference>
<evidence type="ECO:0000313" key="12">
    <source>
        <dbReference type="EMBL" id="KGE71421.1"/>
    </source>
</evidence>
<keyword evidence="8 9" id="KW-0092">Biotin</keyword>
<dbReference type="PROSITE" id="PS50968">
    <property type="entry name" value="BIOTINYL_LIPOYL"/>
    <property type="match status" value="1"/>
</dbReference>
<dbReference type="STRING" id="1480694.DC28_11545"/>
<feature type="region of interest" description="Disordered" evidence="10">
    <location>
        <begin position="52"/>
        <end position="87"/>
    </location>
</feature>
<name>A0A098QV35_9SPIO</name>
<dbReference type="RefSeq" id="WP_037548639.1">
    <property type="nucleotide sequence ID" value="NZ_JNUP01000066.1"/>
</dbReference>
<dbReference type="CDD" id="cd06850">
    <property type="entry name" value="biotinyl_domain"/>
    <property type="match status" value="1"/>
</dbReference>
<comment type="function">
    <text evidence="1 9">This protein is a component of the acetyl coenzyme A carboxylase complex; first, biotin carboxylase catalyzes the carboxylation of the carrier protein and then the transcarboxylase transfers the carboxyl group to form malonyl-CoA.</text>
</comment>
<evidence type="ECO:0000256" key="6">
    <source>
        <dbReference type="ARBA" id="ARBA00023098"/>
    </source>
</evidence>
<feature type="domain" description="Lipoyl-binding" evidence="11">
    <location>
        <begin position="89"/>
        <end position="165"/>
    </location>
</feature>
<evidence type="ECO:0000256" key="3">
    <source>
        <dbReference type="ARBA" id="ARBA00017562"/>
    </source>
</evidence>
<protein>
    <recommendedName>
        <fullName evidence="3 9">Biotin carboxyl carrier protein of acetyl-CoA carboxylase</fullName>
    </recommendedName>
</protein>
<accession>A0A098QV35</accession>
<evidence type="ECO:0000256" key="10">
    <source>
        <dbReference type="SAM" id="MobiDB-lite"/>
    </source>
</evidence>
<dbReference type="UniPathway" id="UPA00094"/>
<comment type="caution">
    <text evidence="12">The sequence shown here is derived from an EMBL/GenBank/DDBJ whole genome shotgun (WGS) entry which is preliminary data.</text>
</comment>
<dbReference type="NCBIfam" id="TIGR00531">
    <property type="entry name" value="BCCP"/>
    <property type="match status" value="1"/>
</dbReference>
<evidence type="ECO:0000256" key="7">
    <source>
        <dbReference type="ARBA" id="ARBA00023160"/>
    </source>
</evidence>
<dbReference type="GO" id="GO:0006633">
    <property type="term" value="P:fatty acid biosynthetic process"/>
    <property type="evidence" value="ECO:0007669"/>
    <property type="project" value="UniProtKB-UniPathway"/>
</dbReference>
<evidence type="ECO:0000256" key="1">
    <source>
        <dbReference type="ARBA" id="ARBA00003761"/>
    </source>
</evidence>
<dbReference type="InterPro" id="IPR050709">
    <property type="entry name" value="Biotin_Carboxyl_Carrier/Decarb"/>
</dbReference>
<dbReference type="GO" id="GO:0003989">
    <property type="term" value="F:acetyl-CoA carboxylase activity"/>
    <property type="evidence" value="ECO:0007669"/>
    <property type="project" value="InterPro"/>
</dbReference>
<dbReference type="InterPro" id="IPR001249">
    <property type="entry name" value="AcCoA_biotinCC"/>
</dbReference>
<evidence type="ECO:0000313" key="13">
    <source>
        <dbReference type="Proteomes" id="UP000029692"/>
    </source>
</evidence>
<keyword evidence="13" id="KW-1185">Reference proteome</keyword>
<dbReference type="InterPro" id="IPR011053">
    <property type="entry name" value="Single_hybrid_motif"/>
</dbReference>
<dbReference type="eggNOG" id="COG0511">
    <property type="taxonomic scope" value="Bacteria"/>
</dbReference>
<dbReference type="PROSITE" id="PS00188">
    <property type="entry name" value="BIOTIN"/>
    <property type="match status" value="1"/>
</dbReference>
<evidence type="ECO:0000256" key="9">
    <source>
        <dbReference type="RuleBase" id="RU364072"/>
    </source>
</evidence>
<keyword evidence="7 9" id="KW-0275">Fatty acid biosynthesis</keyword>
<dbReference type="InterPro" id="IPR001882">
    <property type="entry name" value="Biotin_BS"/>
</dbReference>
<sequence length="167" mass="17779">MDLKDIFALIEKFDESSLSEIKIKNNEETISLRKGTDIQSLPGAMFAHPGAYAAPHPGPAMGQPAVQSQAENAPAPRDAGTTEGSSAGTEVITAPIVGTFYRSPAPDSPAFADEGTRLNAGDTICIIEAMKVMNQLEADFDLEVVKILVENGAMVEYGAPLFEVRRV</sequence>
<evidence type="ECO:0000259" key="11">
    <source>
        <dbReference type="PROSITE" id="PS50968"/>
    </source>
</evidence>
<dbReference type="OrthoDB" id="9811735at2"/>
<dbReference type="PANTHER" id="PTHR45266:SF3">
    <property type="entry name" value="OXALOACETATE DECARBOXYLASE ALPHA CHAIN"/>
    <property type="match status" value="1"/>
</dbReference>